<dbReference type="KEGG" id="mtm:MYCTH_2095899"/>
<dbReference type="STRING" id="573729.G2QMW0"/>
<dbReference type="InParanoid" id="G2QMW0"/>
<feature type="transmembrane region" description="Helical" evidence="7">
    <location>
        <begin position="156"/>
        <end position="175"/>
    </location>
</feature>
<keyword evidence="10" id="KW-1185">Reference proteome</keyword>
<evidence type="ECO:0000256" key="7">
    <source>
        <dbReference type="PIRNR" id="PIRNR031032"/>
    </source>
</evidence>
<feature type="domain" description="EXPERA" evidence="8">
    <location>
        <begin position="9"/>
        <end position="167"/>
    </location>
</feature>
<accession>G2QMW0</accession>
<dbReference type="PIRSF" id="PIRSF031032">
    <property type="entry name" value="TMP_97_prd"/>
    <property type="match status" value="1"/>
</dbReference>
<comment type="subcellular location">
    <subcellularLocation>
        <location evidence="1">Endoplasmic reticulum membrane</location>
        <topology evidence="1">Multi-pass membrane protein</topology>
    </subcellularLocation>
</comment>
<dbReference type="Proteomes" id="UP000007322">
    <property type="component" value="Chromosome 6"/>
</dbReference>
<keyword evidence="5 7" id="KW-1133">Transmembrane helix</keyword>
<feature type="transmembrane region" description="Helical" evidence="7">
    <location>
        <begin position="12"/>
        <end position="34"/>
    </location>
</feature>
<dbReference type="EMBL" id="CP003007">
    <property type="protein sequence ID" value="AEO60500.1"/>
    <property type="molecule type" value="Genomic_DNA"/>
</dbReference>
<sequence>MATYTKTWRNKVWIGWFLMQLPIILFVDLLDYIWPASLYQPAGSPLHAAYELKEWYVQKYNDPIVQWSAETASGHDSWMGLFMHLEAFFLLPTVLYGLYRLALSRRRGTSAADELLLLVYALEVAFTTLICIYDVSFLDEAAYPPAIKREMQFQLYGPWFVVPALGAIDMASRILGRVKAADAVLAAKQSQ</sequence>
<keyword evidence="4 7" id="KW-0256">Endoplasmic reticulum</keyword>
<comment type="similarity">
    <text evidence="2">Belongs to the TMEM97/sigma-2 receptor family.</text>
</comment>
<dbReference type="VEuPathDB" id="FungiDB:MYCTH_2095899"/>
<keyword evidence="6 7" id="KW-0472">Membrane</keyword>
<name>G2QMW0_THET4</name>
<evidence type="ECO:0000256" key="5">
    <source>
        <dbReference type="ARBA" id="ARBA00022989"/>
    </source>
</evidence>
<evidence type="ECO:0000259" key="8">
    <source>
        <dbReference type="PROSITE" id="PS51751"/>
    </source>
</evidence>
<dbReference type="GO" id="GO:0005789">
    <property type="term" value="C:endoplasmic reticulum membrane"/>
    <property type="evidence" value="ECO:0007669"/>
    <property type="project" value="UniProtKB-SubCell"/>
</dbReference>
<dbReference type="HOGENOM" id="CLU_086812_2_0_1"/>
<dbReference type="OrthoDB" id="433124at2759"/>
<keyword evidence="3 7" id="KW-0812">Transmembrane</keyword>
<dbReference type="RefSeq" id="XP_003665745.1">
    <property type="nucleotide sequence ID" value="XM_003665697.1"/>
</dbReference>
<dbReference type="InterPro" id="IPR016964">
    <property type="entry name" value="Sigma2_recept"/>
</dbReference>
<reference evidence="9 10" key="1">
    <citation type="journal article" date="2011" name="Nat. Biotechnol.">
        <title>Comparative genomic analysis of the thermophilic biomass-degrading fungi Myceliophthora thermophila and Thielavia terrestris.</title>
        <authorList>
            <person name="Berka R.M."/>
            <person name="Grigoriev I.V."/>
            <person name="Otillar R."/>
            <person name="Salamov A."/>
            <person name="Grimwood J."/>
            <person name="Reid I."/>
            <person name="Ishmael N."/>
            <person name="John T."/>
            <person name="Darmond C."/>
            <person name="Moisan M.-C."/>
            <person name="Henrissat B."/>
            <person name="Coutinho P.M."/>
            <person name="Lombard V."/>
            <person name="Natvig D.O."/>
            <person name="Lindquist E."/>
            <person name="Schmutz J."/>
            <person name="Lucas S."/>
            <person name="Harris P."/>
            <person name="Powlowski J."/>
            <person name="Bellemare A."/>
            <person name="Taylor D."/>
            <person name="Butler G."/>
            <person name="de Vries R.P."/>
            <person name="Allijn I.E."/>
            <person name="van den Brink J."/>
            <person name="Ushinsky S."/>
            <person name="Storms R."/>
            <person name="Powell A.J."/>
            <person name="Paulsen I.T."/>
            <person name="Elbourne L.D.H."/>
            <person name="Baker S.E."/>
            <person name="Magnuson J."/>
            <person name="LaBoissiere S."/>
            <person name="Clutterbuck A.J."/>
            <person name="Martinez D."/>
            <person name="Wogulis M."/>
            <person name="de Leon A.L."/>
            <person name="Rey M.W."/>
            <person name="Tsang A."/>
        </authorList>
    </citation>
    <scope>NUCLEOTIDE SEQUENCE [LARGE SCALE GENOMIC DNA]</scope>
    <source>
        <strain evidence="10">ATCC 42464 / BCRC 31852 / DSM 1799</strain>
    </source>
</reference>
<feature type="transmembrane region" description="Helical" evidence="7">
    <location>
        <begin position="115"/>
        <end position="136"/>
    </location>
</feature>
<organism evidence="9 10">
    <name type="scientific">Thermothelomyces thermophilus (strain ATCC 42464 / BCRC 31852 / DSM 1799)</name>
    <name type="common">Sporotrichum thermophile</name>
    <dbReference type="NCBI Taxonomy" id="573729"/>
    <lineage>
        <taxon>Eukaryota</taxon>
        <taxon>Fungi</taxon>
        <taxon>Dikarya</taxon>
        <taxon>Ascomycota</taxon>
        <taxon>Pezizomycotina</taxon>
        <taxon>Sordariomycetes</taxon>
        <taxon>Sordariomycetidae</taxon>
        <taxon>Sordariales</taxon>
        <taxon>Chaetomiaceae</taxon>
        <taxon>Thermothelomyces</taxon>
    </lineage>
</organism>
<dbReference type="InterPro" id="IPR051987">
    <property type="entry name" value="Sigma-2_receptor-like"/>
</dbReference>
<dbReference type="PANTHER" id="PTHR31204">
    <property type="entry name" value="SIGMA INTRACELLULAR RECEPTOR 2"/>
    <property type="match status" value="1"/>
</dbReference>
<dbReference type="eggNOG" id="ENOG502S97I">
    <property type="taxonomic scope" value="Eukaryota"/>
</dbReference>
<evidence type="ECO:0000313" key="10">
    <source>
        <dbReference type="Proteomes" id="UP000007322"/>
    </source>
</evidence>
<evidence type="ECO:0000256" key="6">
    <source>
        <dbReference type="ARBA" id="ARBA00023136"/>
    </source>
</evidence>
<evidence type="ECO:0000256" key="1">
    <source>
        <dbReference type="ARBA" id="ARBA00004477"/>
    </source>
</evidence>
<dbReference type="OMA" id="DWLYLFI"/>
<evidence type="ECO:0000256" key="2">
    <source>
        <dbReference type="ARBA" id="ARBA00009096"/>
    </source>
</evidence>
<evidence type="ECO:0000256" key="4">
    <source>
        <dbReference type="ARBA" id="ARBA00022824"/>
    </source>
</evidence>
<protein>
    <recommendedName>
        <fullName evidence="7">Efficient mitochondria targeting-associated protein 19</fullName>
    </recommendedName>
</protein>
<dbReference type="InterPro" id="IPR033118">
    <property type="entry name" value="EXPERA"/>
</dbReference>
<dbReference type="GeneID" id="11506397"/>
<evidence type="ECO:0000256" key="3">
    <source>
        <dbReference type="ARBA" id="ARBA00022692"/>
    </source>
</evidence>
<dbReference type="AlphaFoldDB" id="G2QMW0"/>
<gene>
    <name evidence="9" type="ORF">MYCTH_2095899</name>
</gene>
<dbReference type="Pfam" id="PF05241">
    <property type="entry name" value="EBP"/>
    <property type="match status" value="1"/>
</dbReference>
<feature type="transmembrane region" description="Helical" evidence="7">
    <location>
        <begin position="81"/>
        <end position="103"/>
    </location>
</feature>
<dbReference type="PROSITE" id="PS51751">
    <property type="entry name" value="EXPERA"/>
    <property type="match status" value="1"/>
</dbReference>
<evidence type="ECO:0000313" key="9">
    <source>
        <dbReference type="EMBL" id="AEO60500.1"/>
    </source>
</evidence>
<proteinExistence type="inferred from homology"/>
<dbReference type="PANTHER" id="PTHR31204:SF1">
    <property type="entry name" value="SIGMA INTRACELLULAR RECEPTOR 2"/>
    <property type="match status" value="1"/>
</dbReference>